<dbReference type="STRING" id="67801.A0A1B0BCL2"/>
<evidence type="ECO:0000256" key="2">
    <source>
        <dbReference type="SAM" id="Phobius"/>
    </source>
</evidence>
<dbReference type="VEuPathDB" id="VectorBase:GPPI025809"/>
<dbReference type="EnsemblMetazoa" id="GPPI025809-RA">
    <property type="protein sequence ID" value="GPPI025809-PA"/>
    <property type="gene ID" value="GPPI025809"/>
</dbReference>
<proteinExistence type="predicted"/>
<evidence type="ECO:0000313" key="4">
    <source>
        <dbReference type="Proteomes" id="UP000092460"/>
    </source>
</evidence>
<protein>
    <submittedName>
        <fullName evidence="3">Uncharacterized protein</fullName>
    </submittedName>
</protein>
<dbReference type="AlphaFoldDB" id="A0A1B0BCL2"/>
<keyword evidence="2" id="KW-1133">Transmembrane helix</keyword>
<dbReference type="EMBL" id="JXJN01012040">
    <property type="status" value="NOT_ANNOTATED_CDS"/>
    <property type="molecule type" value="Genomic_DNA"/>
</dbReference>
<reference evidence="4" key="1">
    <citation type="submission" date="2015-01" db="EMBL/GenBank/DDBJ databases">
        <authorList>
            <person name="Aksoy S."/>
            <person name="Warren W."/>
            <person name="Wilson R.K."/>
        </authorList>
    </citation>
    <scope>NUCLEOTIDE SEQUENCE [LARGE SCALE GENOMIC DNA]</scope>
    <source>
        <strain evidence="4">IAEA</strain>
    </source>
</reference>
<evidence type="ECO:0000313" key="3">
    <source>
        <dbReference type="EnsemblMetazoa" id="GPPI025809-PA"/>
    </source>
</evidence>
<feature type="region of interest" description="Disordered" evidence="1">
    <location>
        <begin position="40"/>
        <end position="65"/>
    </location>
</feature>
<feature type="transmembrane region" description="Helical" evidence="2">
    <location>
        <begin position="6"/>
        <end position="29"/>
    </location>
</feature>
<organism evidence="3 4">
    <name type="scientific">Glossina palpalis gambiensis</name>
    <dbReference type="NCBI Taxonomy" id="67801"/>
    <lineage>
        <taxon>Eukaryota</taxon>
        <taxon>Metazoa</taxon>
        <taxon>Ecdysozoa</taxon>
        <taxon>Arthropoda</taxon>
        <taxon>Hexapoda</taxon>
        <taxon>Insecta</taxon>
        <taxon>Pterygota</taxon>
        <taxon>Neoptera</taxon>
        <taxon>Endopterygota</taxon>
        <taxon>Diptera</taxon>
        <taxon>Brachycera</taxon>
        <taxon>Muscomorpha</taxon>
        <taxon>Hippoboscoidea</taxon>
        <taxon>Glossinidae</taxon>
        <taxon>Glossina</taxon>
    </lineage>
</organism>
<keyword evidence="2" id="KW-0472">Membrane</keyword>
<name>A0A1B0BCL2_9MUSC</name>
<evidence type="ECO:0000256" key="1">
    <source>
        <dbReference type="SAM" id="MobiDB-lite"/>
    </source>
</evidence>
<reference evidence="3" key="2">
    <citation type="submission" date="2020-05" db="UniProtKB">
        <authorList>
            <consortium name="EnsemblMetazoa"/>
        </authorList>
    </citation>
    <scope>IDENTIFICATION</scope>
    <source>
        <strain evidence="3">IAEA</strain>
    </source>
</reference>
<feature type="compositionally biased region" description="Low complexity" evidence="1">
    <location>
        <begin position="46"/>
        <end position="58"/>
    </location>
</feature>
<accession>A0A1B0BCL2</accession>
<dbReference type="Proteomes" id="UP000092460">
    <property type="component" value="Unassembled WGS sequence"/>
</dbReference>
<sequence>MPMLMSLIGLKVLISSKIAIKLVLGFLIYKLTMMPKPYPPAAEGGVPSSTVSSYDPSSGEPMNGSPNARSVAYYMAYSAYQPSGSCTTYSNSS</sequence>
<keyword evidence="4" id="KW-1185">Reference proteome</keyword>
<keyword evidence="2" id="KW-0812">Transmembrane</keyword>